<dbReference type="InterPro" id="IPR051260">
    <property type="entry name" value="Diverse_substr_monoxygenases"/>
</dbReference>
<dbReference type="Proteomes" id="UP000297025">
    <property type="component" value="Chromosome"/>
</dbReference>
<sequence>MPKPTRHLALNAFLMSAGHHEAAWRSNATEPDDYLSLEHVVALAQTAERGLLDSIFFADVPFLGHPDRRPSESLDPTVKLAAIAAATSRIGLIGTASTTVEEPYNLARRFASLDRLSKGRAGWNVVTTATDQVGANYGITQWPGHDERYRRADEFVDVTLKLWGSWRDGAVVGDRSEGVWAAPSLVRPIDHHGEFFDVAGPLTVGRSEQGHPVVVQAGSSGPGIALAAKYAEAVFTAQRTIEDGRAFYAELKAATRKAGRNPDHLKILPGIVTVLGGTEAEARAKADALDDLIVLRHPHEQLAHATGLPVEQLPLDEPLPAAVRAPDDNTGSRYALTLELARRDNLTVRELLRRLGGGRGHRVFAGTPEQVADTIELWFTTGASDGFNVMPATLPDTLEEFVDHVVPILQQRGLFRTAYEGSTLREHYGLPVPGREDVAEVSRAG</sequence>
<feature type="binding site" evidence="6">
    <location>
        <position position="149"/>
    </location>
    <ligand>
        <name>FMN</name>
        <dbReference type="ChEBI" id="CHEBI:58210"/>
    </ligand>
</feature>
<keyword evidence="1 6" id="KW-0285">Flavoprotein</keyword>
<evidence type="ECO:0000256" key="3">
    <source>
        <dbReference type="ARBA" id="ARBA00023002"/>
    </source>
</evidence>
<dbReference type="InterPro" id="IPR036661">
    <property type="entry name" value="Luciferase-like_sf"/>
</dbReference>
<dbReference type="Proteomes" id="UP000630594">
    <property type="component" value="Unassembled WGS sequence"/>
</dbReference>
<feature type="binding site" evidence="6">
    <location>
        <position position="59"/>
    </location>
    <ligand>
        <name>FMN</name>
        <dbReference type="ChEBI" id="CHEBI:58210"/>
    </ligand>
</feature>
<dbReference type="InterPro" id="IPR011251">
    <property type="entry name" value="Luciferase-like_dom"/>
</dbReference>
<evidence type="ECO:0000256" key="4">
    <source>
        <dbReference type="ARBA" id="ARBA00023033"/>
    </source>
</evidence>
<feature type="binding site" evidence="6">
    <location>
        <position position="220"/>
    </location>
    <ligand>
        <name>FMN</name>
        <dbReference type="ChEBI" id="CHEBI:58210"/>
    </ligand>
</feature>
<dbReference type="Gene3D" id="3.20.20.30">
    <property type="entry name" value="Luciferase-like domain"/>
    <property type="match status" value="1"/>
</dbReference>
<evidence type="ECO:0000259" key="7">
    <source>
        <dbReference type="Pfam" id="PF00296"/>
    </source>
</evidence>
<reference evidence="11" key="3">
    <citation type="journal article" date="2019" name="Int. J. Syst. Evol. Microbiol.">
        <title>The Global Catalogue of Microorganisms (GCM) 10K type strain sequencing project: providing services to taxonomists for standard genome sequencing and annotation.</title>
        <authorList>
            <consortium name="The Broad Institute Genomics Platform"/>
            <consortium name="The Broad Institute Genome Sequencing Center for Infectious Disease"/>
            <person name="Wu L."/>
            <person name="Ma J."/>
        </authorList>
    </citation>
    <scope>NUCLEOTIDE SEQUENCE [LARGE SCALE GENOMIC DNA]</scope>
    <source>
        <strain evidence="11">CCM 7403</strain>
    </source>
</reference>
<keyword evidence="3" id="KW-0560">Oxidoreductase</keyword>
<proteinExistence type="inferred from homology"/>
<evidence type="ECO:0000313" key="8">
    <source>
        <dbReference type="EMBL" id="GGD08785.1"/>
    </source>
</evidence>
<protein>
    <submittedName>
        <fullName evidence="9">LLM class flavin-dependent oxidoreductase</fullName>
    </submittedName>
    <submittedName>
        <fullName evidence="8">Monooxygenase</fullName>
    </submittedName>
</protein>
<dbReference type="KEGG" id="ndp:E2C04_01650"/>
<dbReference type="GO" id="GO:0016705">
    <property type="term" value="F:oxidoreductase activity, acting on paired donors, with incorporation or reduction of molecular oxygen"/>
    <property type="evidence" value="ECO:0007669"/>
    <property type="project" value="InterPro"/>
</dbReference>
<evidence type="ECO:0000313" key="10">
    <source>
        <dbReference type="Proteomes" id="UP000297025"/>
    </source>
</evidence>
<dbReference type="RefSeq" id="WP_135831282.1">
    <property type="nucleotide sequence ID" value="NZ_BMCK01000001.1"/>
</dbReference>
<gene>
    <name evidence="8" type="primary">ssuD</name>
    <name evidence="9" type="ORF">E2C04_01650</name>
    <name evidence="8" type="ORF">GCM10007231_04550</name>
</gene>
<feature type="domain" description="Luciferase-like" evidence="7">
    <location>
        <begin position="27"/>
        <end position="383"/>
    </location>
</feature>
<feature type="binding site" evidence="6">
    <location>
        <position position="95"/>
    </location>
    <ligand>
        <name>FMN</name>
        <dbReference type="ChEBI" id="CHEBI:58210"/>
    </ligand>
</feature>
<dbReference type="PANTHER" id="PTHR30011">
    <property type="entry name" value="ALKANESULFONATE MONOOXYGENASE-RELATED"/>
    <property type="match status" value="1"/>
</dbReference>
<evidence type="ECO:0000256" key="1">
    <source>
        <dbReference type="ARBA" id="ARBA00022630"/>
    </source>
</evidence>
<accession>A0A4P7U7R8</accession>
<evidence type="ECO:0000313" key="9">
    <source>
        <dbReference type="EMBL" id="QCC76233.1"/>
    </source>
</evidence>
<reference evidence="8" key="5">
    <citation type="submission" date="2024-05" db="EMBL/GenBank/DDBJ databases">
        <authorList>
            <person name="Sun Q."/>
            <person name="Sedlacek I."/>
        </authorList>
    </citation>
    <scope>NUCLEOTIDE SEQUENCE</scope>
    <source>
        <strain evidence="8">CCM 7403</strain>
    </source>
</reference>
<feature type="binding site" evidence="6">
    <location>
        <position position="145"/>
    </location>
    <ligand>
        <name>FMN</name>
        <dbReference type="ChEBI" id="CHEBI:58210"/>
    </ligand>
</feature>
<dbReference type="EMBL" id="BMCK01000001">
    <property type="protein sequence ID" value="GGD08785.1"/>
    <property type="molecule type" value="Genomic_DNA"/>
</dbReference>
<organism evidence="9 10">
    <name type="scientific">Nocardioides daphniae</name>
    <dbReference type="NCBI Taxonomy" id="402297"/>
    <lineage>
        <taxon>Bacteria</taxon>
        <taxon>Bacillati</taxon>
        <taxon>Actinomycetota</taxon>
        <taxon>Actinomycetes</taxon>
        <taxon>Propionibacteriales</taxon>
        <taxon>Nocardioidaceae</taxon>
        <taxon>Nocardioides</taxon>
    </lineage>
</organism>
<feature type="binding site" evidence="6">
    <location>
        <position position="219"/>
    </location>
    <ligand>
        <name>FMN</name>
        <dbReference type="ChEBI" id="CHEBI:58210"/>
    </ligand>
</feature>
<dbReference type="InterPro" id="IPR016215">
    <property type="entry name" value="NTA_MOA"/>
</dbReference>
<name>A0A4P7U7R8_9ACTN</name>
<reference evidence="9" key="4">
    <citation type="submission" date="2019-03" db="EMBL/GenBank/DDBJ databases">
        <authorList>
            <person name="Huang Y."/>
        </authorList>
    </citation>
    <scope>NUCLEOTIDE SEQUENCE</scope>
    <source>
        <strain evidence="9">JCM 16608</strain>
    </source>
</reference>
<reference evidence="9 10" key="1">
    <citation type="journal article" date="2008" name="Int. J. Syst. Evol. Microbiol.">
        <title>Nocardioides daphniae sp. nov., isolated from Daphnia cucullata (Crustacea: Cladocera).</title>
        <authorList>
            <person name="Toth E.M."/>
            <person name="Keki Z."/>
            <person name="Homonnay Z.G."/>
            <person name="Borsodi A.K."/>
            <person name="Marialigeti K."/>
            <person name="Schumann P."/>
        </authorList>
    </citation>
    <scope>NUCLEOTIDE SEQUENCE [LARGE SCALE GENOMIC DNA]</scope>
    <source>
        <strain evidence="9 10">JCM 16608</strain>
    </source>
</reference>
<evidence type="ECO:0000256" key="6">
    <source>
        <dbReference type="PIRSR" id="PIRSR000337-1"/>
    </source>
</evidence>
<dbReference type="SUPFAM" id="SSF51679">
    <property type="entry name" value="Bacterial luciferase-like"/>
    <property type="match status" value="1"/>
</dbReference>
<comment type="similarity">
    <text evidence="5">Belongs to the NtaA/SnaA/DszA monooxygenase family.</text>
</comment>
<dbReference type="PANTHER" id="PTHR30011:SF16">
    <property type="entry name" value="C2H2 FINGER DOMAIN TRANSCRIPTION FACTOR (EUROFUNG)-RELATED"/>
    <property type="match status" value="1"/>
</dbReference>
<keyword evidence="11" id="KW-1185">Reference proteome</keyword>
<dbReference type="GO" id="GO:0004497">
    <property type="term" value="F:monooxygenase activity"/>
    <property type="evidence" value="ECO:0007669"/>
    <property type="project" value="UniProtKB-KW"/>
</dbReference>
<dbReference type="AlphaFoldDB" id="A0A4P7U7R8"/>
<dbReference type="CDD" id="cd01095">
    <property type="entry name" value="Nitrilotriacetate_monoxgenase"/>
    <property type="match status" value="1"/>
</dbReference>
<dbReference type="PIRSF" id="PIRSF000337">
    <property type="entry name" value="NTA_MOA"/>
    <property type="match status" value="1"/>
</dbReference>
<evidence type="ECO:0000256" key="2">
    <source>
        <dbReference type="ARBA" id="ARBA00022643"/>
    </source>
</evidence>
<dbReference type="EMBL" id="CP038462">
    <property type="protein sequence ID" value="QCC76233.1"/>
    <property type="molecule type" value="Genomic_DNA"/>
</dbReference>
<dbReference type="OrthoDB" id="4437611at2"/>
<reference evidence="8" key="2">
    <citation type="journal article" date="2014" name="Int. J. Syst. Evol. Microbiol.">
        <title>Complete genome of a new Firmicutes species belonging to the dominant human colonic microbiota ('Ruminococcus bicirculans') reveals two chromosomes and a selective capacity to utilize plant glucans.</title>
        <authorList>
            <consortium name="NISC Comparative Sequencing Program"/>
            <person name="Wegmann U."/>
            <person name="Louis P."/>
            <person name="Goesmann A."/>
            <person name="Henrissat B."/>
            <person name="Duncan S.H."/>
            <person name="Flint H.J."/>
        </authorList>
    </citation>
    <scope>NUCLEOTIDE SEQUENCE</scope>
    <source>
        <strain evidence="8">CCM 7403</strain>
    </source>
</reference>
<dbReference type="NCBIfam" id="TIGR03860">
    <property type="entry name" value="FMN_nitrolo"/>
    <property type="match status" value="1"/>
</dbReference>
<keyword evidence="4 8" id="KW-0503">Monooxygenase</keyword>
<dbReference type="Pfam" id="PF00296">
    <property type="entry name" value="Bac_luciferase"/>
    <property type="match status" value="1"/>
</dbReference>
<evidence type="ECO:0000256" key="5">
    <source>
        <dbReference type="ARBA" id="ARBA00033748"/>
    </source>
</evidence>
<evidence type="ECO:0000313" key="11">
    <source>
        <dbReference type="Proteomes" id="UP000630594"/>
    </source>
</evidence>
<keyword evidence="2 6" id="KW-0288">FMN</keyword>